<name>A0ABQ5CT12_9ASTR</name>
<keyword evidence="3" id="KW-1185">Reference proteome</keyword>
<evidence type="ECO:0000313" key="2">
    <source>
        <dbReference type="EMBL" id="GJT27954.1"/>
    </source>
</evidence>
<accession>A0ABQ5CT12</accession>
<dbReference type="EMBL" id="BQNB010014422">
    <property type="protein sequence ID" value="GJT27954.1"/>
    <property type="molecule type" value="Genomic_DNA"/>
</dbReference>
<feature type="compositionally biased region" description="Polar residues" evidence="1">
    <location>
        <begin position="16"/>
        <end position="31"/>
    </location>
</feature>
<gene>
    <name evidence="2" type="ORF">Tco_0908229</name>
</gene>
<evidence type="ECO:0000256" key="1">
    <source>
        <dbReference type="SAM" id="MobiDB-lite"/>
    </source>
</evidence>
<feature type="region of interest" description="Disordered" evidence="1">
    <location>
        <begin position="13"/>
        <end position="54"/>
    </location>
</feature>
<organism evidence="2 3">
    <name type="scientific">Tanacetum coccineum</name>
    <dbReference type="NCBI Taxonomy" id="301880"/>
    <lineage>
        <taxon>Eukaryota</taxon>
        <taxon>Viridiplantae</taxon>
        <taxon>Streptophyta</taxon>
        <taxon>Embryophyta</taxon>
        <taxon>Tracheophyta</taxon>
        <taxon>Spermatophyta</taxon>
        <taxon>Magnoliopsida</taxon>
        <taxon>eudicotyledons</taxon>
        <taxon>Gunneridae</taxon>
        <taxon>Pentapetalae</taxon>
        <taxon>asterids</taxon>
        <taxon>campanulids</taxon>
        <taxon>Asterales</taxon>
        <taxon>Asteraceae</taxon>
        <taxon>Asteroideae</taxon>
        <taxon>Anthemideae</taxon>
        <taxon>Anthemidinae</taxon>
        <taxon>Tanacetum</taxon>
    </lineage>
</organism>
<reference evidence="2" key="2">
    <citation type="submission" date="2022-01" db="EMBL/GenBank/DDBJ databases">
        <authorList>
            <person name="Yamashiro T."/>
            <person name="Shiraishi A."/>
            <person name="Satake H."/>
            <person name="Nakayama K."/>
        </authorList>
    </citation>
    <scope>NUCLEOTIDE SEQUENCE</scope>
</reference>
<proteinExistence type="predicted"/>
<reference evidence="2" key="1">
    <citation type="journal article" date="2022" name="Int. J. Mol. Sci.">
        <title>Draft Genome of Tanacetum Coccineum: Genomic Comparison of Closely Related Tanacetum-Family Plants.</title>
        <authorList>
            <person name="Yamashiro T."/>
            <person name="Shiraishi A."/>
            <person name="Nakayama K."/>
            <person name="Satake H."/>
        </authorList>
    </citation>
    <scope>NUCLEOTIDE SEQUENCE</scope>
</reference>
<sequence>MAFVDSRLESIERSLNDSANQPNETNTNNLESDNESVDTPLVSPFPHSDNDSDNGEVLNELIEYENVGMLRREKAINSFDRDDLAFQCMIGFRKSVAYFDPFLPMNIITHKAYDTIMVEGLESTGKNLVAVVRDVYVFVGSFTYITDFVVLEDIWDFIQINKAEVIMVKPFRKITKLEYDCAKGLMSFNRIFDNDTFQMSRTIPRFKHWGHVSWSKIPPILVLNQRDLTNGFKNAYENNKFMYKICLNLGPKYQVDESMKKWLIRGHVSIHEAT</sequence>
<evidence type="ECO:0000313" key="3">
    <source>
        <dbReference type="Proteomes" id="UP001151760"/>
    </source>
</evidence>
<comment type="caution">
    <text evidence="2">The sequence shown here is derived from an EMBL/GenBank/DDBJ whole genome shotgun (WGS) entry which is preliminary data.</text>
</comment>
<protein>
    <submittedName>
        <fullName evidence="2">Uncharacterized protein</fullName>
    </submittedName>
</protein>
<dbReference type="Proteomes" id="UP001151760">
    <property type="component" value="Unassembled WGS sequence"/>
</dbReference>